<dbReference type="InterPro" id="IPR046342">
    <property type="entry name" value="CBS_dom_sf"/>
</dbReference>
<dbReference type="PANTHER" id="PTHR43080">
    <property type="entry name" value="CBS DOMAIN-CONTAINING PROTEIN CBSX3, MITOCHONDRIAL"/>
    <property type="match status" value="1"/>
</dbReference>
<reference evidence="4 5" key="1">
    <citation type="journal article" date="2016" name="Environ. Microbiol.">
        <title>New Methyloceanibacter diversity from North Sea sediments includes methanotroph containing solely the soluble methane monooxygenase.</title>
        <authorList>
            <person name="Vekeman B."/>
            <person name="Kerckhof F.M."/>
            <person name="Cremers G."/>
            <person name="de Vos P."/>
            <person name="Vandamme P."/>
            <person name="Boon N."/>
            <person name="Op den Camp H.J."/>
            <person name="Heylen K."/>
        </authorList>
    </citation>
    <scope>NUCLEOTIDE SEQUENCE [LARGE SCALE GENOMIC DNA]</scope>
    <source>
        <strain evidence="4 5">R-67175</strain>
    </source>
</reference>
<comment type="caution">
    <text evidence="4">The sequence shown here is derived from an EMBL/GenBank/DDBJ whole genome shotgun (WGS) entry which is preliminary data.</text>
</comment>
<dbReference type="SMART" id="SM00116">
    <property type="entry name" value="CBS"/>
    <property type="match status" value="2"/>
</dbReference>
<dbReference type="AlphaFoldDB" id="A0A1E3VXQ9"/>
<dbReference type="CDD" id="cd04623">
    <property type="entry name" value="CBS_pair_bac_euk"/>
    <property type="match status" value="1"/>
</dbReference>
<dbReference type="InterPro" id="IPR000644">
    <property type="entry name" value="CBS_dom"/>
</dbReference>
<dbReference type="OrthoDB" id="9807125at2"/>
<proteinExistence type="predicted"/>
<dbReference type="GO" id="GO:0016301">
    <property type="term" value="F:kinase activity"/>
    <property type="evidence" value="ECO:0007669"/>
    <property type="project" value="UniProtKB-KW"/>
</dbReference>
<evidence type="ECO:0000313" key="5">
    <source>
        <dbReference type="Proteomes" id="UP000094472"/>
    </source>
</evidence>
<evidence type="ECO:0000259" key="3">
    <source>
        <dbReference type="PROSITE" id="PS51371"/>
    </source>
</evidence>
<dbReference type="Gene3D" id="3.10.580.10">
    <property type="entry name" value="CBS-domain"/>
    <property type="match status" value="1"/>
</dbReference>
<keyword evidence="5" id="KW-1185">Reference proteome</keyword>
<dbReference type="STRING" id="1774969.AUC69_09800"/>
<feature type="domain" description="CBS" evidence="3">
    <location>
        <begin position="76"/>
        <end position="131"/>
    </location>
</feature>
<evidence type="ECO:0000256" key="2">
    <source>
        <dbReference type="PROSITE-ProRule" id="PRU00703"/>
    </source>
</evidence>
<accession>A0A1E3VXQ9</accession>
<dbReference type="InterPro" id="IPR044725">
    <property type="entry name" value="CBSX3_CBS_dom"/>
</dbReference>
<dbReference type="Proteomes" id="UP000094472">
    <property type="component" value="Unassembled WGS sequence"/>
</dbReference>
<sequence length="137" mass="15354">MTVANVLKIKGRIYKTVRPDETVQEFAKHLKDERIGAMIVTHDGYTLDGIISERDIAYGLSKFGDKLPNMKVSELMTKVVIVCTTEDSIDDVMNLMTQRRIRHLPVKDSDELVGIISMGDVVKAHLTGRLMAAHMGR</sequence>
<dbReference type="PROSITE" id="PS51371">
    <property type="entry name" value="CBS"/>
    <property type="match status" value="1"/>
</dbReference>
<keyword evidence="4" id="KW-0808">Transferase</keyword>
<name>A0A1E3VXQ9_9HYPH</name>
<dbReference type="SUPFAM" id="SSF54631">
    <property type="entry name" value="CBS-domain pair"/>
    <property type="match status" value="1"/>
</dbReference>
<evidence type="ECO:0000313" key="4">
    <source>
        <dbReference type="EMBL" id="ODR98345.1"/>
    </source>
</evidence>
<dbReference type="EMBL" id="LPWF01000023">
    <property type="protein sequence ID" value="ODR98345.1"/>
    <property type="molecule type" value="Genomic_DNA"/>
</dbReference>
<evidence type="ECO:0000256" key="1">
    <source>
        <dbReference type="ARBA" id="ARBA00023122"/>
    </source>
</evidence>
<keyword evidence="1 2" id="KW-0129">CBS domain</keyword>
<gene>
    <name evidence="4" type="ORF">AUC69_09800</name>
</gene>
<protein>
    <submittedName>
        <fullName evidence="4">Histidine kinase</fullName>
    </submittedName>
</protein>
<dbReference type="InterPro" id="IPR051257">
    <property type="entry name" value="Diverse_CBS-Domain"/>
</dbReference>
<organism evidence="4 5">
    <name type="scientific">Methyloceanibacter superfactus</name>
    <dbReference type="NCBI Taxonomy" id="1774969"/>
    <lineage>
        <taxon>Bacteria</taxon>
        <taxon>Pseudomonadati</taxon>
        <taxon>Pseudomonadota</taxon>
        <taxon>Alphaproteobacteria</taxon>
        <taxon>Hyphomicrobiales</taxon>
        <taxon>Hyphomicrobiaceae</taxon>
        <taxon>Methyloceanibacter</taxon>
    </lineage>
</organism>
<dbReference type="PANTHER" id="PTHR43080:SF2">
    <property type="entry name" value="CBS DOMAIN-CONTAINING PROTEIN"/>
    <property type="match status" value="1"/>
</dbReference>
<keyword evidence="4" id="KW-0418">Kinase</keyword>
<dbReference type="Pfam" id="PF00571">
    <property type="entry name" value="CBS"/>
    <property type="match status" value="2"/>
</dbReference>